<dbReference type="Pfam" id="PF01694">
    <property type="entry name" value="Rhomboid"/>
    <property type="match status" value="1"/>
</dbReference>
<dbReference type="RefSeq" id="WP_012800838.1">
    <property type="nucleotide sequence ID" value="NC_013166.1"/>
</dbReference>
<protein>
    <submittedName>
        <fullName evidence="7">Rhomboid family protein</fullName>
    </submittedName>
</protein>
<evidence type="ECO:0000313" key="8">
    <source>
        <dbReference type="Proteomes" id="UP000001231"/>
    </source>
</evidence>
<dbReference type="PANTHER" id="PTHR43731:SF16">
    <property type="entry name" value="RHOMBOSORTASE"/>
    <property type="match status" value="1"/>
</dbReference>
<feature type="transmembrane region" description="Helical" evidence="5">
    <location>
        <begin position="133"/>
        <end position="151"/>
    </location>
</feature>
<accession>C7RAN2</accession>
<dbReference type="KEGG" id="kko:Kkor_0904"/>
<evidence type="ECO:0000256" key="4">
    <source>
        <dbReference type="ARBA" id="ARBA00023136"/>
    </source>
</evidence>
<evidence type="ECO:0000256" key="1">
    <source>
        <dbReference type="ARBA" id="ARBA00004141"/>
    </source>
</evidence>
<dbReference type="InParanoid" id="C7RAN2"/>
<evidence type="ECO:0000256" key="3">
    <source>
        <dbReference type="ARBA" id="ARBA00022989"/>
    </source>
</evidence>
<feature type="domain" description="Peptidase S54 rhomboid" evidence="6">
    <location>
        <begin position="42"/>
        <end position="183"/>
    </location>
</feature>
<evidence type="ECO:0000313" key="7">
    <source>
        <dbReference type="EMBL" id="ACV26324.1"/>
    </source>
</evidence>
<keyword evidence="4 5" id="KW-0472">Membrane</keyword>
<gene>
    <name evidence="7" type="ordered locus">Kkor_0904</name>
</gene>
<organism evidence="7 8">
    <name type="scientific">Kangiella koreensis (strain DSM 16069 / JCM 12317 / KCTC 12182 / SW-125)</name>
    <dbReference type="NCBI Taxonomy" id="523791"/>
    <lineage>
        <taxon>Bacteria</taxon>
        <taxon>Pseudomonadati</taxon>
        <taxon>Pseudomonadota</taxon>
        <taxon>Gammaproteobacteria</taxon>
        <taxon>Kangiellales</taxon>
        <taxon>Kangiellaceae</taxon>
        <taxon>Kangiella</taxon>
    </lineage>
</organism>
<feature type="transmembrane region" description="Helical" evidence="5">
    <location>
        <begin position="82"/>
        <end position="101"/>
    </location>
</feature>
<name>C7RAN2_KANKD</name>
<dbReference type="InterPro" id="IPR022764">
    <property type="entry name" value="Peptidase_S54_rhomboid_dom"/>
</dbReference>
<keyword evidence="3 5" id="KW-1133">Transmembrane helix</keyword>
<feature type="transmembrane region" description="Helical" evidence="5">
    <location>
        <begin position="7"/>
        <end position="25"/>
    </location>
</feature>
<dbReference type="EMBL" id="CP001707">
    <property type="protein sequence ID" value="ACV26324.1"/>
    <property type="molecule type" value="Genomic_DNA"/>
</dbReference>
<evidence type="ECO:0000259" key="6">
    <source>
        <dbReference type="Pfam" id="PF01694"/>
    </source>
</evidence>
<feature type="transmembrane region" description="Helical" evidence="5">
    <location>
        <begin position="107"/>
        <end position="126"/>
    </location>
</feature>
<dbReference type="PANTHER" id="PTHR43731">
    <property type="entry name" value="RHOMBOID PROTEASE"/>
    <property type="match status" value="1"/>
</dbReference>
<dbReference type="Gene3D" id="1.20.1540.10">
    <property type="entry name" value="Rhomboid-like"/>
    <property type="match status" value="1"/>
</dbReference>
<dbReference type="SUPFAM" id="SSF144091">
    <property type="entry name" value="Rhomboid-like"/>
    <property type="match status" value="1"/>
</dbReference>
<dbReference type="AlphaFoldDB" id="C7RAN2"/>
<dbReference type="NCBIfam" id="TIGR03902">
    <property type="entry name" value="rhom_GG_sort"/>
    <property type="match status" value="1"/>
</dbReference>
<dbReference type="GO" id="GO:0016020">
    <property type="term" value="C:membrane"/>
    <property type="evidence" value="ECO:0007669"/>
    <property type="project" value="UniProtKB-SubCell"/>
</dbReference>
<evidence type="ECO:0000256" key="2">
    <source>
        <dbReference type="ARBA" id="ARBA00022692"/>
    </source>
</evidence>
<dbReference type="InterPro" id="IPR035952">
    <property type="entry name" value="Rhomboid-like_sf"/>
</dbReference>
<dbReference type="Proteomes" id="UP000001231">
    <property type="component" value="Chromosome"/>
</dbReference>
<dbReference type="eggNOG" id="COG0705">
    <property type="taxonomic scope" value="Bacteria"/>
</dbReference>
<proteinExistence type="predicted"/>
<dbReference type="InterPro" id="IPR023826">
    <property type="entry name" value="Rhom-like_SP_proteobac"/>
</dbReference>
<dbReference type="GO" id="GO:0004252">
    <property type="term" value="F:serine-type endopeptidase activity"/>
    <property type="evidence" value="ECO:0007669"/>
    <property type="project" value="InterPro"/>
</dbReference>
<dbReference type="STRING" id="523791.Kkor_0904"/>
<reference evidence="7 8" key="1">
    <citation type="journal article" date="2009" name="Stand. Genomic Sci.">
        <title>Complete genome sequence of Kangiella koreensis type strain (SW-125).</title>
        <authorList>
            <person name="Han C."/>
            <person name="Sikorski J."/>
            <person name="Lapidus A."/>
            <person name="Nolan M."/>
            <person name="Glavina Del Rio T."/>
            <person name="Tice H."/>
            <person name="Cheng J.F."/>
            <person name="Lucas S."/>
            <person name="Chen F."/>
            <person name="Copeland A."/>
            <person name="Ivanova N."/>
            <person name="Mavromatis K."/>
            <person name="Ovchinnikova G."/>
            <person name="Pati A."/>
            <person name="Bruce D."/>
            <person name="Goodwin L."/>
            <person name="Pitluck S."/>
            <person name="Chen A."/>
            <person name="Palaniappan K."/>
            <person name="Land M."/>
            <person name="Hauser L."/>
            <person name="Chang Y.J."/>
            <person name="Jeffries C.D."/>
            <person name="Chain P."/>
            <person name="Saunders E."/>
            <person name="Brettin T."/>
            <person name="Goker M."/>
            <person name="Tindall B.J."/>
            <person name="Bristow J."/>
            <person name="Eisen J.A."/>
            <person name="Markowitz V."/>
            <person name="Hugenholtz P."/>
            <person name="Kyrpides N.C."/>
            <person name="Klenk H.P."/>
            <person name="Detter J.C."/>
        </authorList>
    </citation>
    <scope>NUCLEOTIDE SEQUENCE [LARGE SCALE GENOMIC DNA]</scope>
    <source>
        <strain evidence="8">DSM 16069 / KCTC 12182 / SW-125</strain>
    </source>
</reference>
<dbReference type="OrthoDB" id="196054at2"/>
<feature type="transmembrane region" description="Helical" evidence="5">
    <location>
        <begin position="45"/>
        <end position="70"/>
    </location>
</feature>
<evidence type="ECO:0000256" key="5">
    <source>
        <dbReference type="SAM" id="Phobius"/>
    </source>
</evidence>
<keyword evidence="2 5" id="KW-0812">Transmembrane</keyword>
<sequence length="206" mass="23285">MNQFLRKYAFALTISHICIISYLLLPKSNLWLAYDRVLVEEGQWWRLITANLVHLGGWHTLMNLASLWLISFIFQPLLKMSYWISWVLLLYFVNILAMHLWTPHIVHYVGMSGALYGLIAACATAELRLGVKLSGLLLIIVAVKIFLPQIMGVQSEYDNWLGGAVVEESHIIGFVQGVILGLVWPKSLLKGPALQSVLKSKQSKRA</sequence>
<comment type="subcellular location">
    <subcellularLocation>
        <location evidence="1">Membrane</location>
        <topology evidence="1">Multi-pass membrane protein</topology>
    </subcellularLocation>
</comment>
<dbReference type="HOGENOM" id="CLU_108530_0_0_6"/>
<keyword evidence="8" id="KW-1185">Reference proteome</keyword>
<dbReference type="InterPro" id="IPR050925">
    <property type="entry name" value="Rhomboid_protease_S54"/>
</dbReference>